<evidence type="ECO:0000256" key="3">
    <source>
        <dbReference type="ARBA" id="ARBA00022989"/>
    </source>
</evidence>
<comment type="subcellular location">
    <subcellularLocation>
        <location evidence="1">Membrane</location>
        <topology evidence="1">Multi-pass membrane protein</topology>
    </subcellularLocation>
</comment>
<dbReference type="InterPro" id="IPR032808">
    <property type="entry name" value="DoxX"/>
</dbReference>
<gene>
    <name evidence="6" type="ORF">LPC04_15640</name>
</gene>
<feature type="transmembrane region" description="Helical" evidence="5">
    <location>
        <begin position="46"/>
        <end position="64"/>
    </location>
</feature>
<comment type="caution">
    <text evidence="6">The sequence shown here is derived from an EMBL/GenBank/DDBJ whole genome shotgun (WGS) entry which is preliminary data.</text>
</comment>
<dbReference type="AlphaFoldDB" id="A0A9X1YII4"/>
<evidence type="ECO:0000256" key="2">
    <source>
        <dbReference type="ARBA" id="ARBA00022692"/>
    </source>
</evidence>
<keyword evidence="7" id="KW-1185">Reference proteome</keyword>
<proteinExistence type="predicted"/>
<protein>
    <submittedName>
        <fullName evidence="6">DoxX family protein</fullName>
    </submittedName>
</protein>
<dbReference type="Proteomes" id="UP001139353">
    <property type="component" value="Unassembled WGS sequence"/>
</dbReference>
<feature type="transmembrane region" description="Helical" evidence="5">
    <location>
        <begin position="103"/>
        <end position="123"/>
    </location>
</feature>
<keyword evidence="4 5" id="KW-0472">Membrane</keyword>
<keyword evidence="3 5" id="KW-1133">Transmembrane helix</keyword>
<reference evidence="6" key="1">
    <citation type="submission" date="2021-11" db="EMBL/GenBank/DDBJ databases">
        <title>BS-T2-15 a new species belonging to the Comamonadaceae family isolated from the soil of a French oak forest.</title>
        <authorList>
            <person name="Mieszkin S."/>
            <person name="Alain K."/>
        </authorList>
    </citation>
    <scope>NUCLEOTIDE SEQUENCE</scope>
    <source>
        <strain evidence="6">BS-T2-15</strain>
    </source>
</reference>
<organism evidence="6 7">
    <name type="scientific">Scleromatobacter humisilvae</name>
    <dbReference type="NCBI Taxonomy" id="2897159"/>
    <lineage>
        <taxon>Bacteria</taxon>
        <taxon>Pseudomonadati</taxon>
        <taxon>Pseudomonadota</taxon>
        <taxon>Betaproteobacteria</taxon>
        <taxon>Burkholderiales</taxon>
        <taxon>Sphaerotilaceae</taxon>
        <taxon>Scleromatobacter</taxon>
    </lineage>
</organism>
<evidence type="ECO:0000256" key="4">
    <source>
        <dbReference type="ARBA" id="ARBA00023136"/>
    </source>
</evidence>
<dbReference type="EMBL" id="JAJLJH010000003">
    <property type="protein sequence ID" value="MCK9687144.1"/>
    <property type="molecule type" value="Genomic_DNA"/>
</dbReference>
<evidence type="ECO:0000313" key="7">
    <source>
        <dbReference type="Proteomes" id="UP001139353"/>
    </source>
</evidence>
<feature type="transmembrane region" description="Helical" evidence="5">
    <location>
        <begin position="71"/>
        <end position="91"/>
    </location>
</feature>
<evidence type="ECO:0000256" key="5">
    <source>
        <dbReference type="SAM" id="Phobius"/>
    </source>
</evidence>
<dbReference type="RefSeq" id="WP_275683208.1">
    <property type="nucleotide sequence ID" value="NZ_JAJLJH010000003.1"/>
</dbReference>
<keyword evidence="2 5" id="KW-0812">Transmembrane</keyword>
<evidence type="ECO:0000313" key="6">
    <source>
        <dbReference type="EMBL" id="MCK9687144.1"/>
    </source>
</evidence>
<dbReference type="Pfam" id="PF07681">
    <property type="entry name" value="DoxX"/>
    <property type="match status" value="1"/>
</dbReference>
<accession>A0A9X1YII4</accession>
<sequence length="131" mass="14113">MLGSVTIRWLALLALCAAYLQGGFDKVTDFAGAIAENRHFGLEPAAPLAVATIVVELGASALVLSGIQRWAGALVLAGFTLMATFVANRFWEMTQPARFMAENGFFEHIGLVGGFVLVAWHDLAQRRAARH</sequence>
<name>A0A9X1YII4_9BURK</name>
<evidence type="ECO:0000256" key="1">
    <source>
        <dbReference type="ARBA" id="ARBA00004141"/>
    </source>
</evidence>
<dbReference type="GO" id="GO:0016020">
    <property type="term" value="C:membrane"/>
    <property type="evidence" value="ECO:0007669"/>
    <property type="project" value="UniProtKB-SubCell"/>
</dbReference>